<feature type="transmembrane region" description="Helical" evidence="2">
    <location>
        <begin position="72"/>
        <end position="99"/>
    </location>
</feature>
<feature type="transmembrane region" description="Helical" evidence="2">
    <location>
        <begin position="360"/>
        <end position="381"/>
    </location>
</feature>
<dbReference type="RefSeq" id="WP_307682439.1">
    <property type="nucleotide sequence ID" value="NZ_JAUSQX010000001.1"/>
</dbReference>
<reference evidence="3 4" key="1">
    <citation type="submission" date="2023-07" db="EMBL/GenBank/DDBJ databases">
        <title>Sequencing the genomes of 1000 actinobacteria strains.</title>
        <authorList>
            <person name="Klenk H.-P."/>
        </authorList>
    </citation>
    <scope>NUCLEOTIDE SEQUENCE [LARGE SCALE GENOMIC DNA]</scope>
    <source>
        <strain evidence="3 4">DSM 17163</strain>
    </source>
</reference>
<sequence>MTRNEFNQPDAGRADQVDDPVVVSKTASAANVHLQADQHVNHEDSQGEKPGWRTALFGSDVRGASNNASWSSIFVGLVITLAVLAIFSFLGVALGLGIFDLQSSQPFEGMGVGMIIWLIVTLLVAFGLGGYVAGALAVRGGAIHGLATFASSLLAIFVAGAMGISAAFGIAGNVVGGVASAVGSGASSVASAVGDGIGNVLDVASDNVDVDGDQIAQQTEEILIGTGVEELHPDYLENQLDEAGAEIQAAAEELIVNPEDYEAILGDLSDSLGARVENIAESVDRDAIVNLVEANTDLTGDEAEQAVDNAVEAVENGTEAAKGAIESAQEAIPEAAEQAQELVEEARVAVDEAASAGAKVATWAFVGLLIAALFTAFMGALGSRTVVKRDDSGKLESRKA</sequence>
<protein>
    <submittedName>
        <fullName evidence="3">ElaB/YqjD/DUF883 family membrane-anchored ribosome-binding protein</fullName>
    </submittedName>
</protein>
<organism evidence="3 4">
    <name type="scientific">Trueperella bonasi</name>
    <dbReference type="NCBI Taxonomy" id="312286"/>
    <lineage>
        <taxon>Bacteria</taxon>
        <taxon>Bacillati</taxon>
        <taxon>Actinomycetota</taxon>
        <taxon>Actinomycetes</taxon>
        <taxon>Actinomycetales</taxon>
        <taxon>Actinomycetaceae</taxon>
        <taxon>Trueperella</taxon>
    </lineage>
</organism>
<proteinExistence type="predicted"/>
<feature type="transmembrane region" description="Helical" evidence="2">
    <location>
        <begin position="111"/>
        <end position="134"/>
    </location>
</feature>
<keyword evidence="2" id="KW-1133">Transmembrane helix</keyword>
<evidence type="ECO:0000256" key="1">
    <source>
        <dbReference type="SAM" id="Coils"/>
    </source>
</evidence>
<gene>
    <name evidence="3" type="ORF">J2S70_000788</name>
</gene>
<evidence type="ECO:0000313" key="3">
    <source>
        <dbReference type="EMBL" id="MDP9806206.1"/>
    </source>
</evidence>
<keyword evidence="2" id="KW-0472">Membrane</keyword>
<keyword evidence="4" id="KW-1185">Reference proteome</keyword>
<evidence type="ECO:0000256" key="2">
    <source>
        <dbReference type="SAM" id="Phobius"/>
    </source>
</evidence>
<dbReference type="Proteomes" id="UP001243212">
    <property type="component" value="Unassembled WGS sequence"/>
</dbReference>
<name>A0ABT9NFP6_9ACTO</name>
<accession>A0ABT9NFP6</accession>
<keyword evidence="2" id="KW-0812">Transmembrane</keyword>
<comment type="caution">
    <text evidence="3">The sequence shown here is derived from an EMBL/GenBank/DDBJ whole genome shotgun (WGS) entry which is preliminary data.</text>
</comment>
<feature type="transmembrane region" description="Helical" evidence="2">
    <location>
        <begin position="146"/>
        <end position="171"/>
    </location>
</feature>
<keyword evidence="1" id="KW-0175">Coiled coil</keyword>
<evidence type="ECO:0000313" key="4">
    <source>
        <dbReference type="Proteomes" id="UP001243212"/>
    </source>
</evidence>
<dbReference type="EMBL" id="JAUSQX010000001">
    <property type="protein sequence ID" value="MDP9806206.1"/>
    <property type="molecule type" value="Genomic_DNA"/>
</dbReference>
<feature type="coiled-coil region" evidence="1">
    <location>
        <begin position="325"/>
        <end position="356"/>
    </location>
</feature>